<dbReference type="InterPro" id="IPR005225">
    <property type="entry name" value="Small_GTP-bd"/>
</dbReference>
<evidence type="ECO:0000256" key="2">
    <source>
        <dbReference type="ARBA" id="ARBA00023134"/>
    </source>
</evidence>
<dbReference type="InterPro" id="IPR027417">
    <property type="entry name" value="P-loop_NTPase"/>
</dbReference>
<dbReference type="PANTHER" id="PTHR47977">
    <property type="entry name" value="RAS-RELATED PROTEIN RAB"/>
    <property type="match status" value="1"/>
</dbReference>
<dbReference type="SMART" id="SM00173">
    <property type="entry name" value="RAS"/>
    <property type="match status" value="1"/>
</dbReference>
<dbReference type="FunFam" id="3.40.50.300:FF:001447">
    <property type="entry name" value="Ras-related protein Rab-1B"/>
    <property type="match status" value="1"/>
</dbReference>
<protein>
    <submittedName>
        <fullName evidence="4">Uncharacterized protein</fullName>
    </submittedName>
</protein>
<evidence type="ECO:0000313" key="5">
    <source>
        <dbReference type="Proteomes" id="UP000094112"/>
    </source>
</evidence>
<dbReference type="CDD" id="cd00154">
    <property type="entry name" value="Rab"/>
    <property type="match status" value="1"/>
</dbReference>
<dbReference type="OrthoDB" id="9989112at2759"/>
<dbReference type="AlphaFoldDB" id="A0A1E3PAY0"/>
<dbReference type="InterPro" id="IPR050227">
    <property type="entry name" value="Rab"/>
</dbReference>
<dbReference type="SUPFAM" id="SSF52540">
    <property type="entry name" value="P-loop containing nucleoside triphosphate hydrolases"/>
    <property type="match status" value="1"/>
</dbReference>
<dbReference type="GO" id="GO:0012505">
    <property type="term" value="C:endomembrane system"/>
    <property type="evidence" value="ECO:0007669"/>
    <property type="project" value="UniProtKB-SubCell"/>
</dbReference>
<dbReference type="Proteomes" id="UP000094112">
    <property type="component" value="Unassembled WGS sequence"/>
</dbReference>
<evidence type="ECO:0000256" key="3">
    <source>
        <dbReference type="ARBA" id="ARBA00046278"/>
    </source>
</evidence>
<gene>
    <name evidence="4" type="ORF">WICANDRAFT_27328</name>
</gene>
<dbReference type="InterPro" id="IPR001806">
    <property type="entry name" value="Small_GTPase"/>
</dbReference>
<comment type="subcellular location">
    <subcellularLocation>
        <location evidence="3">Endomembrane system</location>
        <topology evidence="3">Lipid-anchor</topology>
        <orientation evidence="3">Cytoplasmic side</orientation>
    </subcellularLocation>
</comment>
<dbReference type="SMART" id="SM00175">
    <property type="entry name" value="RAB"/>
    <property type="match status" value="1"/>
</dbReference>
<dbReference type="SMART" id="SM00174">
    <property type="entry name" value="RHO"/>
    <property type="match status" value="1"/>
</dbReference>
<keyword evidence="1" id="KW-0547">Nucleotide-binding</keyword>
<dbReference type="GO" id="GO:0005525">
    <property type="term" value="F:GTP binding"/>
    <property type="evidence" value="ECO:0007669"/>
    <property type="project" value="UniProtKB-KW"/>
</dbReference>
<keyword evidence="2" id="KW-0342">GTP-binding</keyword>
<organism evidence="4 5">
    <name type="scientific">Wickerhamomyces anomalus (strain ATCC 58044 / CBS 1984 / NCYC 433 / NRRL Y-366-8)</name>
    <name type="common">Yeast</name>
    <name type="synonym">Hansenula anomala</name>
    <dbReference type="NCBI Taxonomy" id="683960"/>
    <lineage>
        <taxon>Eukaryota</taxon>
        <taxon>Fungi</taxon>
        <taxon>Dikarya</taxon>
        <taxon>Ascomycota</taxon>
        <taxon>Saccharomycotina</taxon>
        <taxon>Saccharomycetes</taxon>
        <taxon>Phaffomycetales</taxon>
        <taxon>Wickerhamomycetaceae</taxon>
        <taxon>Wickerhamomyces</taxon>
    </lineage>
</organism>
<accession>A0A1E3PAY0</accession>
<dbReference type="GO" id="GO:0003924">
    <property type="term" value="F:GTPase activity"/>
    <property type="evidence" value="ECO:0007669"/>
    <property type="project" value="InterPro"/>
</dbReference>
<keyword evidence="5" id="KW-1185">Reference proteome</keyword>
<dbReference type="NCBIfam" id="TIGR00231">
    <property type="entry name" value="small_GTP"/>
    <property type="match status" value="1"/>
</dbReference>
<dbReference type="GeneID" id="30198604"/>
<dbReference type="EMBL" id="KV454208">
    <property type="protein sequence ID" value="ODQ62575.1"/>
    <property type="molecule type" value="Genomic_DNA"/>
</dbReference>
<evidence type="ECO:0000313" key="4">
    <source>
        <dbReference type="EMBL" id="ODQ62575.1"/>
    </source>
</evidence>
<dbReference type="STRING" id="683960.A0A1E3PAY0"/>
<dbReference type="PROSITE" id="PS51419">
    <property type="entry name" value="RAB"/>
    <property type="match status" value="1"/>
</dbReference>
<dbReference type="Gene3D" id="3.40.50.300">
    <property type="entry name" value="P-loop containing nucleotide triphosphate hydrolases"/>
    <property type="match status" value="1"/>
</dbReference>
<dbReference type="Pfam" id="PF00071">
    <property type="entry name" value="Ras"/>
    <property type="match status" value="1"/>
</dbReference>
<proteinExistence type="predicted"/>
<sequence>MIKVLLIGDAGVGKSALIVRYCDDYFNENESKSTVGVDLKVKLVSVDNKFFKTVLWDTAGQERYRNLIPSLYKGTNGVLLTYDVTDKNSFDGLYHWIKECYDNCDLSRTIFYLVGNKLDQAEKQVNKEDIRKLLEYVKTNHTDFKINAVFEVSAKYSNFVYGLFDNVIKDLVEHRCYFDENKLRSKRSVDLSTARDDQQTNCCSY</sequence>
<dbReference type="PRINTS" id="PR00449">
    <property type="entry name" value="RASTRNSFRMNG"/>
</dbReference>
<reference evidence="4 5" key="1">
    <citation type="journal article" date="2016" name="Proc. Natl. Acad. Sci. U.S.A.">
        <title>Comparative genomics of biotechnologically important yeasts.</title>
        <authorList>
            <person name="Riley R."/>
            <person name="Haridas S."/>
            <person name="Wolfe K.H."/>
            <person name="Lopes M.R."/>
            <person name="Hittinger C.T."/>
            <person name="Goeker M."/>
            <person name="Salamov A.A."/>
            <person name="Wisecaver J.H."/>
            <person name="Long T.M."/>
            <person name="Calvey C.H."/>
            <person name="Aerts A.L."/>
            <person name="Barry K.W."/>
            <person name="Choi C."/>
            <person name="Clum A."/>
            <person name="Coughlan A.Y."/>
            <person name="Deshpande S."/>
            <person name="Douglass A.P."/>
            <person name="Hanson S.J."/>
            <person name="Klenk H.-P."/>
            <person name="LaButti K.M."/>
            <person name="Lapidus A."/>
            <person name="Lindquist E.A."/>
            <person name="Lipzen A.M."/>
            <person name="Meier-Kolthoff J.P."/>
            <person name="Ohm R.A."/>
            <person name="Otillar R.P."/>
            <person name="Pangilinan J.L."/>
            <person name="Peng Y."/>
            <person name="Rokas A."/>
            <person name="Rosa C.A."/>
            <person name="Scheuner C."/>
            <person name="Sibirny A.A."/>
            <person name="Slot J.C."/>
            <person name="Stielow J.B."/>
            <person name="Sun H."/>
            <person name="Kurtzman C.P."/>
            <person name="Blackwell M."/>
            <person name="Grigoriev I.V."/>
            <person name="Jeffries T.W."/>
        </authorList>
    </citation>
    <scope>NUCLEOTIDE SEQUENCE [LARGE SCALE GENOMIC DNA]</scope>
    <source>
        <strain evidence="5">ATCC 58044 / CBS 1984 / NCYC 433 / NRRL Y-366-8</strain>
    </source>
</reference>
<evidence type="ECO:0000256" key="1">
    <source>
        <dbReference type="ARBA" id="ARBA00022741"/>
    </source>
</evidence>
<dbReference type="RefSeq" id="XP_019041782.1">
    <property type="nucleotide sequence ID" value="XM_019181358.1"/>
</dbReference>
<name>A0A1E3PAY0_WICAA</name>